<dbReference type="InterPro" id="IPR009030">
    <property type="entry name" value="Growth_fac_rcpt_cys_sf"/>
</dbReference>
<dbReference type="GO" id="GO:0017147">
    <property type="term" value="F:Wnt-protein binding"/>
    <property type="evidence" value="ECO:0007669"/>
    <property type="project" value="TreeGrafter"/>
</dbReference>
<dbReference type="InterPro" id="IPR050778">
    <property type="entry name" value="Cueball_EGF_LRP_Nidogen"/>
</dbReference>
<evidence type="ECO:0000256" key="8">
    <source>
        <dbReference type="SAM" id="MobiDB-lite"/>
    </source>
</evidence>
<feature type="repeat" description="LDL-receptor class B" evidence="7">
    <location>
        <begin position="552"/>
        <end position="594"/>
    </location>
</feature>
<sequence>DPRPYLLIGLKNLILQIDLDRTSPKRLASGLGNDILMDVHYREGRVYWVDTHTGVLSRIQLDGTHTKKLLSLGKGISGLAVDWRGNSVYWSSRKTGMIQRAAVDGHEVKTILRDLSRPSDVVIDPNARFVFWLSDGVMSGIQRSDLIGDLISTLLEISDRLLCLAVDVVEKKLFWIQDVGGELSSLGSCDYNGNLVNVINQRLRTKSPKMSLFSDYVYLTDSESQSVLRVNRHTGEPAEMLKMPSVPVDVKVIHPMNQPVEESRAVFTPGCKTDECVKVCSSPGGHCKCKSGFRLSELEDSCEGSALSPFLFAVVMGRLKDEVRQESLWILIFMDDIVICDINECAQWNHGCSLGCENVPGSYFCTCPEGYILLPDHKTCREMQPCLENGTLCEHACTHTIEGDVCVCPVGSSLKHDGRACTGCVSVDRGGCSQVCVTLSPGRWECECQPGYQLQPDGKQCKALGSPPAWMLFANMVDVRKVKVDGSESTSLINETKRFITAVDYDPVQNRVYFADTERRQIESVSVDGGKTEVLIDDLVSPEGIAVDWINRNIYWTDRGRSSVSCSRLDGLNKTLLIHDKLLQPRDVTVHPQAQMIFWTDVGVPVAVWRAGLDGSDRTVLIGSGLVSPCGISVDHSTHTLYWSDITTGHIESAGLDGSHRHTLTHQQVGRPFDVAVFEDTLWFTNWKDNHIYRLDKRTGSDVERLDVDSVKPASLVIVHHLIKPGADLCLHGNGGCSHVCESRLGLVHCSCQSQHVLSSDGKTCLHVDASSLSSSTSSSSTSAGDPKWSDQMKNKSPNYESFPSSPLSSERERISEKMVSDQGECFSLNCSENAQCVLEEGGSVCRCLSGFTGDGHHCMRKCVCVCVCVCVLFICDPLVLYMACVLEHSSALSRPSSGTPLDMTTSWQRGDVVVCPSTHDSYCLHDAVCFYFPEMETYACNCAPGYMGERCQYSDLKWWDLQQAEHEKRRNTAIAVCITLLLLLLSITATITYCYRCGRCSETRVPVDVVSEACVCEKSVTETPSISPQ</sequence>
<evidence type="ECO:0000256" key="6">
    <source>
        <dbReference type="PROSITE-ProRule" id="PRU00076"/>
    </source>
</evidence>
<evidence type="ECO:0000313" key="11">
    <source>
        <dbReference type="EMBL" id="KAI5624942.1"/>
    </source>
</evidence>
<dbReference type="SUPFAM" id="SSF57196">
    <property type="entry name" value="EGF/Laminin"/>
    <property type="match status" value="2"/>
</dbReference>
<feature type="transmembrane region" description="Helical" evidence="9">
    <location>
        <begin position="974"/>
        <end position="996"/>
    </location>
</feature>
<dbReference type="Gene3D" id="2.120.10.30">
    <property type="entry name" value="TolB, C-terminal domain"/>
    <property type="match status" value="2"/>
</dbReference>
<dbReference type="InterPro" id="IPR000742">
    <property type="entry name" value="EGF"/>
</dbReference>
<evidence type="ECO:0000256" key="3">
    <source>
        <dbReference type="ARBA" id="ARBA00022737"/>
    </source>
</evidence>
<dbReference type="GO" id="GO:0007173">
    <property type="term" value="P:epidermal growth factor receptor signaling pathway"/>
    <property type="evidence" value="ECO:0007669"/>
    <property type="project" value="TreeGrafter"/>
</dbReference>
<organism evidence="11 12">
    <name type="scientific">Silurus asotus</name>
    <name type="common">Amur catfish</name>
    <name type="synonym">Parasilurus asotus</name>
    <dbReference type="NCBI Taxonomy" id="30991"/>
    <lineage>
        <taxon>Eukaryota</taxon>
        <taxon>Metazoa</taxon>
        <taxon>Chordata</taxon>
        <taxon>Craniata</taxon>
        <taxon>Vertebrata</taxon>
        <taxon>Euteleostomi</taxon>
        <taxon>Actinopterygii</taxon>
        <taxon>Neopterygii</taxon>
        <taxon>Teleostei</taxon>
        <taxon>Ostariophysi</taxon>
        <taxon>Siluriformes</taxon>
        <taxon>Siluridae</taxon>
        <taxon>Silurus</taxon>
    </lineage>
</organism>
<dbReference type="EMBL" id="MU551577">
    <property type="protein sequence ID" value="KAI5624942.1"/>
    <property type="molecule type" value="Genomic_DNA"/>
</dbReference>
<feature type="repeat" description="LDL-receptor class B" evidence="7">
    <location>
        <begin position="595"/>
        <end position="638"/>
    </location>
</feature>
<feature type="compositionally biased region" description="Low complexity" evidence="8">
    <location>
        <begin position="772"/>
        <end position="783"/>
    </location>
</feature>
<dbReference type="Pfam" id="PF00008">
    <property type="entry name" value="EGF"/>
    <property type="match status" value="1"/>
</dbReference>
<dbReference type="PROSITE" id="PS01187">
    <property type="entry name" value="EGF_CA"/>
    <property type="match status" value="1"/>
</dbReference>
<feature type="region of interest" description="Disordered" evidence="8">
    <location>
        <begin position="772"/>
        <end position="814"/>
    </location>
</feature>
<accession>A0AAD5FR91</accession>
<dbReference type="Gene3D" id="2.10.25.10">
    <property type="entry name" value="Laminin"/>
    <property type="match status" value="4"/>
</dbReference>
<dbReference type="AlphaFoldDB" id="A0AAD5FR91"/>
<dbReference type="GO" id="GO:0008284">
    <property type="term" value="P:positive regulation of cell population proliferation"/>
    <property type="evidence" value="ECO:0007669"/>
    <property type="project" value="TreeGrafter"/>
</dbReference>
<dbReference type="Proteomes" id="UP001205998">
    <property type="component" value="Unassembled WGS sequence"/>
</dbReference>
<dbReference type="SUPFAM" id="SSF63825">
    <property type="entry name" value="YWTD domain"/>
    <property type="match status" value="2"/>
</dbReference>
<dbReference type="PANTHER" id="PTHR46513">
    <property type="entry name" value="VITELLOGENIN RECEPTOR-LIKE PROTEIN-RELATED-RELATED"/>
    <property type="match status" value="1"/>
</dbReference>
<dbReference type="PROSITE" id="PS01186">
    <property type="entry name" value="EGF_2"/>
    <property type="match status" value="3"/>
</dbReference>
<feature type="domain" description="EGF-like" evidence="10">
    <location>
        <begin position="822"/>
        <end position="860"/>
    </location>
</feature>
<dbReference type="InterPro" id="IPR018097">
    <property type="entry name" value="EGF_Ca-bd_CS"/>
</dbReference>
<dbReference type="GO" id="GO:0008083">
    <property type="term" value="F:growth factor activity"/>
    <property type="evidence" value="ECO:0007669"/>
    <property type="project" value="TreeGrafter"/>
</dbReference>
<evidence type="ECO:0000259" key="10">
    <source>
        <dbReference type="PROSITE" id="PS50026"/>
    </source>
</evidence>
<feature type="disulfide bond" evidence="6">
    <location>
        <begin position="943"/>
        <end position="952"/>
    </location>
</feature>
<dbReference type="PROSITE" id="PS51120">
    <property type="entry name" value="LDLRB"/>
    <property type="match status" value="6"/>
</dbReference>
<feature type="non-terminal residue" evidence="11">
    <location>
        <position position="1"/>
    </location>
</feature>
<evidence type="ECO:0000256" key="7">
    <source>
        <dbReference type="PROSITE-ProRule" id="PRU00461"/>
    </source>
</evidence>
<dbReference type="SMART" id="SM00181">
    <property type="entry name" value="EGF"/>
    <property type="match status" value="7"/>
</dbReference>
<dbReference type="FunFam" id="2.120.10.30:FF:000241">
    <property type="entry name" value="Low-density lipoprotein receptor-related protein 6"/>
    <property type="match status" value="1"/>
</dbReference>
<evidence type="ECO:0000256" key="1">
    <source>
        <dbReference type="ARBA" id="ARBA00022536"/>
    </source>
</evidence>
<keyword evidence="1 6" id="KW-0245">EGF-like domain</keyword>
<keyword evidence="2" id="KW-0732">Signal</keyword>
<dbReference type="PROSITE" id="PS00022">
    <property type="entry name" value="EGF_1"/>
    <property type="match status" value="1"/>
</dbReference>
<dbReference type="GO" id="GO:0042813">
    <property type="term" value="F:Wnt receptor activity"/>
    <property type="evidence" value="ECO:0007669"/>
    <property type="project" value="TreeGrafter"/>
</dbReference>
<dbReference type="SUPFAM" id="SSF57184">
    <property type="entry name" value="Growth factor receptor domain"/>
    <property type="match status" value="1"/>
</dbReference>
<gene>
    <name evidence="11" type="ORF">C0J50_15748</name>
</gene>
<dbReference type="SMART" id="SM00135">
    <property type="entry name" value="LY"/>
    <property type="match status" value="8"/>
</dbReference>
<keyword evidence="5" id="KW-0325">Glycoprotein</keyword>
<dbReference type="CDD" id="cd00053">
    <property type="entry name" value="EGF"/>
    <property type="match status" value="1"/>
</dbReference>
<dbReference type="SMART" id="SM00179">
    <property type="entry name" value="EGF_CA"/>
    <property type="match status" value="5"/>
</dbReference>
<feature type="repeat" description="LDL-receptor class B" evidence="7">
    <location>
        <begin position="639"/>
        <end position="681"/>
    </location>
</feature>
<evidence type="ECO:0000313" key="12">
    <source>
        <dbReference type="Proteomes" id="UP001205998"/>
    </source>
</evidence>
<evidence type="ECO:0000256" key="4">
    <source>
        <dbReference type="ARBA" id="ARBA00023157"/>
    </source>
</evidence>
<feature type="repeat" description="LDL-receptor class B" evidence="7">
    <location>
        <begin position="86"/>
        <end position="127"/>
    </location>
</feature>
<dbReference type="GO" id="GO:0043410">
    <property type="term" value="P:positive regulation of MAPK cascade"/>
    <property type="evidence" value="ECO:0007669"/>
    <property type="project" value="TreeGrafter"/>
</dbReference>
<dbReference type="InterPro" id="IPR001881">
    <property type="entry name" value="EGF-like_Ca-bd_dom"/>
</dbReference>
<keyword evidence="9" id="KW-1133">Transmembrane helix</keyword>
<feature type="repeat" description="LDL-receptor class B" evidence="7">
    <location>
        <begin position="44"/>
        <end position="85"/>
    </location>
</feature>
<feature type="non-terminal residue" evidence="11">
    <location>
        <position position="1030"/>
    </location>
</feature>
<feature type="domain" description="EGF-like" evidence="10">
    <location>
        <begin position="912"/>
        <end position="953"/>
    </location>
</feature>
<name>A0AAD5FR91_SILAS</name>
<dbReference type="PANTHER" id="PTHR46513:SF5">
    <property type="entry name" value="PRO-EPIDERMAL GROWTH FACTOR"/>
    <property type="match status" value="1"/>
</dbReference>
<dbReference type="InterPro" id="IPR024731">
    <property type="entry name" value="NELL2-like_EGF"/>
</dbReference>
<dbReference type="GO" id="GO:0005886">
    <property type="term" value="C:plasma membrane"/>
    <property type="evidence" value="ECO:0007669"/>
    <property type="project" value="TreeGrafter"/>
</dbReference>
<protein>
    <submittedName>
        <fullName evidence="11">Pro-epidermal growth factor isoform X2</fullName>
    </submittedName>
</protein>
<reference evidence="11" key="1">
    <citation type="submission" date="2018-07" db="EMBL/GenBank/DDBJ databases">
        <title>Comparative genomics of catfishes provides insights into carnivory and benthic adaptation.</title>
        <authorList>
            <person name="Zhang Y."/>
            <person name="Wang D."/>
            <person name="Peng Z."/>
            <person name="Zheng S."/>
            <person name="Shao F."/>
            <person name="Tao W."/>
        </authorList>
    </citation>
    <scope>NUCLEOTIDE SEQUENCE</scope>
    <source>
        <strain evidence="11">Chongqing</strain>
    </source>
</reference>
<evidence type="ECO:0000256" key="5">
    <source>
        <dbReference type="ARBA" id="ARBA00023180"/>
    </source>
</evidence>
<evidence type="ECO:0000256" key="9">
    <source>
        <dbReference type="SAM" id="Phobius"/>
    </source>
</evidence>
<dbReference type="FunFam" id="2.120.10.30:FF:000036">
    <property type="entry name" value="Pro-epidermal growth factor"/>
    <property type="match status" value="1"/>
</dbReference>
<keyword evidence="9" id="KW-0472">Membrane</keyword>
<dbReference type="Pfam" id="PF00058">
    <property type="entry name" value="Ldl_recept_b"/>
    <property type="match status" value="3"/>
</dbReference>
<dbReference type="GO" id="GO:0005509">
    <property type="term" value="F:calcium ion binding"/>
    <property type="evidence" value="ECO:0007669"/>
    <property type="project" value="InterPro"/>
</dbReference>
<dbReference type="InterPro" id="IPR000033">
    <property type="entry name" value="LDLR_classB_rpt"/>
</dbReference>
<evidence type="ECO:0000256" key="2">
    <source>
        <dbReference type="ARBA" id="ARBA00022729"/>
    </source>
</evidence>
<keyword evidence="4 6" id="KW-1015">Disulfide bond</keyword>
<feature type="disulfide bond" evidence="6">
    <location>
        <begin position="924"/>
        <end position="941"/>
    </location>
</feature>
<comment type="caution">
    <text evidence="11">The sequence shown here is derived from an EMBL/GenBank/DDBJ whole genome shotgun (WGS) entry which is preliminary data.</text>
</comment>
<keyword evidence="3" id="KW-0677">Repeat</keyword>
<dbReference type="PROSITE" id="PS50026">
    <property type="entry name" value="EGF_3"/>
    <property type="match status" value="2"/>
</dbReference>
<dbReference type="InterPro" id="IPR011042">
    <property type="entry name" value="6-blade_b-propeller_TolB-like"/>
</dbReference>
<feature type="repeat" description="LDL-receptor class B" evidence="7">
    <location>
        <begin position="510"/>
        <end position="551"/>
    </location>
</feature>
<dbReference type="Pfam" id="PF14670">
    <property type="entry name" value="FXa_inhibition"/>
    <property type="match status" value="2"/>
</dbReference>
<comment type="caution">
    <text evidence="6">Lacks conserved residue(s) required for the propagation of feature annotation.</text>
</comment>
<feature type="compositionally biased region" description="Polar residues" evidence="8">
    <location>
        <begin position="795"/>
        <end position="809"/>
    </location>
</feature>
<dbReference type="FunFam" id="2.10.25.10:FF:000010">
    <property type="entry name" value="Pro-epidermal growth factor"/>
    <property type="match status" value="1"/>
</dbReference>
<keyword evidence="12" id="KW-1185">Reference proteome</keyword>
<dbReference type="GO" id="GO:0060070">
    <property type="term" value="P:canonical Wnt signaling pathway"/>
    <property type="evidence" value="ECO:0007669"/>
    <property type="project" value="TreeGrafter"/>
</dbReference>
<dbReference type="CDD" id="cd00054">
    <property type="entry name" value="EGF_CA"/>
    <property type="match status" value="1"/>
</dbReference>
<dbReference type="Pfam" id="PF12947">
    <property type="entry name" value="EGF_3"/>
    <property type="match status" value="1"/>
</dbReference>
<keyword evidence="9" id="KW-0812">Transmembrane</keyword>
<proteinExistence type="predicted"/>